<organism evidence="1">
    <name type="scientific">uncultured Coleofasciculus sp</name>
    <dbReference type="NCBI Taxonomy" id="1267456"/>
    <lineage>
        <taxon>Bacteria</taxon>
        <taxon>Bacillati</taxon>
        <taxon>Cyanobacteriota</taxon>
        <taxon>Cyanophyceae</taxon>
        <taxon>Coleofasciculales</taxon>
        <taxon>Coleofasciculaceae</taxon>
        <taxon>Coleofasciculus</taxon>
        <taxon>environmental samples</taxon>
    </lineage>
</organism>
<dbReference type="InterPro" id="IPR024992">
    <property type="entry name" value="DUF3891"/>
</dbReference>
<proteinExistence type="predicted"/>
<evidence type="ECO:0000313" key="1">
    <source>
        <dbReference type="EMBL" id="CAA9228700.1"/>
    </source>
</evidence>
<evidence type="ECO:0008006" key="2">
    <source>
        <dbReference type="Google" id="ProtNLM"/>
    </source>
</evidence>
<accession>A0A6J4HNW3</accession>
<sequence>MLYRTIGENRICITQPTHAWVSGQMAQVWGNEMFGSVTPYEAVCLGAEQHDIGWLPWESAPTLNPDTGYPHSFMEVAPEVHTKLWAGAKHLAMPMGRYAALLVSLHGTGLYERFTYWKKSPESTRVVEAFLQQEKEFQRHLINQLEQDPAYQPYVTPEAIARNQRLVATLDALSLAICMGVTAQKQVEQVPSATGETTLTLMPINDDPTQLWVEPWCFQSDQVTVVFEGRILTQKANDEQTMREQLANAPWVTLTATLRPR</sequence>
<protein>
    <recommendedName>
        <fullName evidence="2">DUF3891 family protein</fullName>
    </recommendedName>
</protein>
<name>A0A6J4HNW3_9CYAN</name>
<dbReference type="Pfam" id="PF13030">
    <property type="entry name" value="DUF3891"/>
    <property type="match status" value="1"/>
</dbReference>
<dbReference type="EMBL" id="CADCTM010000126">
    <property type="protein sequence ID" value="CAA9228700.1"/>
    <property type="molecule type" value="Genomic_DNA"/>
</dbReference>
<dbReference type="AlphaFoldDB" id="A0A6J4HNW3"/>
<reference evidence="1" key="1">
    <citation type="submission" date="2020-02" db="EMBL/GenBank/DDBJ databases">
        <authorList>
            <person name="Meier V. D."/>
        </authorList>
    </citation>
    <scope>NUCLEOTIDE SEQUENCE</scope>
    <source>
        <strain evidence="1">AVDCRST_MAG92</strain>
    </source>
</reference>
<gene>
    <name evidence="1" type="ORF">AVDCRST_MAG92-911</name>
</gene>